<proteinExistence type="predicted"/>
<evidence type="ECO:0000313" key="1">
    <source>
        <dbReference type="EMBL" id="KAK6747174.1"/>
    </source>
</evidence>
<name>A0ABR1D9P4_NECAM</name>
<gene>
    <name evidence="1" type="primary">Necator_chrIV.g13701</name>
    <name evidence="1" type="ORF">RB195_000409</name>
</gene>
<evidence type="ECO:0000313" key="2">
    <source>
        <dbReference type="Proteomes" id="UP001303046"/>
    </source>
</evidence>
<organism evidence="1 2">
    <name type="scientific">Necator americanus</name>
    <name type="common">Human hookworm</name>
    <dbReference type="NCBI Taxonomy" id="51031"/>
    <lineage>
        <taxon>Eukaryota</taxon>
        <taxon>Metazoa</taxon>
        <taxon>Ecdysozoa</taxon>
        <taxon>Nematoda</taxon>
        <taxon>Chromadorea</taxon>
        <taxon>Rhabditida</taxon>
        <taxon>Rhabditina</taxon>
        <taxon>Rhabditomorpha</taxon>
        <taxon>Strongyloidea</taxon>
        <taxon>Ancylostomatidae</taxon>
        <taxon>Bunostominae</taxon>
        <taxon>Necator</taxon>
    </lineage>
</organism>
<dbReference type="EMBL" id="JAVFWL010000004">
    <property type="protein sequence ID" value="KAK6747174.1"/>
    <property type="molecule type" value="Genomic_DNA"/>
</dbReference>
<comment type="caution">
    <text evidence="1">The sequence shown here is derived from an EMBL/GenBank/DDBJ whole genome shotgun (WGS) entry which is preliminary data.</text>
</comment>
<sequence>MSQKSESSTSEESLGQRSVATSVIRDTGTKVQLMFKAHGLKKRKSLLNSIVTVFKKPHSPSRLLSNGKFTKFDLKAHSISFILEVQTDKKRKKGNSNRVDTFVCEIKQFPTGVNPDSAEFEVLEPASGECFILLSLVKVDNLAVNWKEFLESNGTLDVTCI</sequence>
<protein>
    <submittedName>
        <fullName evidence="1">Uncharacterized protein</fullName>
    </submittedName>
</protein>
<keyword evidence="2" id="KW-1185">Reference proteome</keyword>
<dbReference type="Proteomes" id="UP001303046">
    <property type="component" value="Unassembled WGS sequence"/>
</dbReference>
<accession>A0ABR1D9P4</accession>
<reference evidence="1 2" key="1">
    <citation type="submission" date="2023-08" db="EMBL/GenBank/DDBJ databases">
        <title>A Necator americanus chromosomal reference genome.</title>
        <authorList>
            <person name="Ilik V."/>
            <person name="Petrzelkova K.J."/>
            <person name="Pardy F."/>
            <person name="Fuh T."/>
            <person name="Niatou-Singa F.S."/>
            <person name="Gouil Q."/>
            <person name="Baker L."/>
            <person name="Ritchie M.E."/>
            <person name="Jex A.R."/>
            <person name="Gazzola D."/>
            <person name="Li H."/>
            <person name="Toshio Fujiwara R."/>
            <person name="Zhan B."/>
            <person name="Aroian R.V."/>
            <person name="Pafco B."/>
            <person name="Schwarz E.M."/>
        </authorList>
    </citation>
    <scope>NUCLEOTIDE SEQUENCE [LARGE SCALE GENOMIC DNA]</scope>
    <source>
        <strain evidence="1 2">Aroian</strain>
        <tissue evidence="1">Whole animal</tissue>
    </source>
</reference>